<evidence type="ECO:0000313" key="2">
    <source>
        <dbReference type="EMBL" id="SKB30961.1"/>
    </source>
</evidence>
<evidence type="ECO:0000313" key="3">
    <source>
        <dbReference type="Proteomes" id="UP000243406"/>
    </source>
</evidence>
<gene>
    <name evidence="2" type="ORF">SAMN02745120_0845</name>
</gene>
<name>A0A1T5A7H8_9FIRM</name>
<protein>
    <recommendedName>
        <fullName evidence="4">DUF2680 domain-containing protein</fullName>
    </recommendedName>
</protein>
<dbReference type="Proteomes" id="UP000243406">
    <property type="component" value="Unassembled WGS sequence"/>
</dbReference>
<dbReference type="AlphaFoldDB" id="A0A1T5A7H8"/>
<dbReference type="InterPro" id="IPR024485">
    <property type="entry name" value="DUF2680"/>
</dbReference>
<proteinExistence type="predicted"/>
<feature type="chain" id="PRO_5013341185" description="DUF2680 domain-containing protein" evidence="1">
    <location>
        <begin position="25"/>
        <end position="158"/>
    </location>
</feature>
<sequence length="158" mass="16770">MRKFKTMALALSMTALLSTGMVFAAEYSSPIEVLSNLTGSSVEEIYEQRGNKTLGAIAQEEGVSDEFKAAMLENKKAILEQRVKDGVLTQEQADAILERMETNIANCDGTGAMMGNGIGKGSGCGFGLGNGQGMMRNGNAPKNGQGFGQKNGMMFNQQ</sequence>
<reference evidence="3" key="1">
    <citation type="submission" date="2017-02" db="EMBL/GenBank/DDBJ databases">
        <authorList>
            <person name="Varghese N."/>
            <person name="Submissions S."/>
        </authorList>
    </citation>
    <scope>NUCLEOTIDE SEQUENCE [LARGE SCALE GENOMIC DNA]</scope>
    <source>
        <strain evidence="3">ATCC 35199</strain>
    </source>
</reference>
<evidence type="ECO:0000256" key="1">
    <source>
        <dbReference type="SAM" id="SignalP"/>
    </source>
</evidence>
<organism evidence="2 3">
    <name type="scientific">Acetoanaerobium noterae</name>
    <dbReference type="NCBI Taxonomy" id="745369"/>
    <lineage>
        <taxon>Bacteria</taxon>
        <taxon>Bacillati</taxon>
        <taxon>Bacillota</taxon>
        <taxon>Clostridia</taxon>
        <taxon>Peptostreptococcales</taxon>
        <taxon>Filifactoraceae</taxon>
        <taxon>Acetoanaerobium</taxon>
    </lineage>
</organism>
<keyword evidence="1" id="KW-0732">Signal</keyword>
<accession>A0A1T5A7H8</accession>
<feature type="signal peptide" evidence="1">
    <location>
        <begin position="1"/>
        <end position="24"/>
    </location>
</feature>
<dbReference type="RefSeq" id="WP_079588781.1">
    <property type="nucleotide sequence ID" value="NZ_FUYN01000001.1"/>
</dbReference>
<evidence type="ECO:0008006" key="4">
    <source>
        <dbReference type="Google" id="ProtNLM"/>
    </source>
</evidence>
<dbReference type="EMBL" id="FUYN01000001">
    <property type="protein sequence ID" value="SKB30961.1"/>
    <property type="molecule type" value="Genomic_DNA"/>
</dbReference>
<dbReference type="Pfam" id="PF10925">
    <property type="entry name" value="DUF2680"/>
    <property type="match status" value="1"/>
</dbReference>
<dbReference type="OrthoDB" id="1809211at2"/>
<keyword evidence="3" id="KW-1185">Reference proteome</keyword>